<accession>A0ABX8I0Y1</accession>
<sequence length="313" mass="34654">MSNTLKGSTEDIRFKIFRSSLGKSSLPASRELKDESSSLETAFIQRMNTLLERYQAYLKGKNEYTGKGLLDSEDELYAWFTEASTNLHVVFTLSDVGHGNNAIEMSKTSVIVSNLTKQDFVSQNSKLAVSDQIKLAVLNLQSDEFPDLLPLITHWSNLPFLNRIVIILHSEEAASFVHDFLQKAVSGENDLRLPSTAKLSLQENLLQTSKSSDNLQDTKDLDVTHSLERFRSAHASGDYKEPEPQKSPKASPNYEALDLKKLGIESGDVPPTPPLERSRSVTRTLFKPSLKLNTSGTAPNDAPASPTITLDES</sequence>
<keyword evidence="3" id="KW-1185">Reference proteome</keyword>
<proteinExistence type="predicted"/>
<evidence type="ECO:0000256" key="1">
    <source>
        <dbReference type="SAM" id="MobiDB-lite"/>
    </source>
</evidence>
<protein>
    <submittedName>
        <fullName evidence="2">Uncharacterized protein</fullName>
    </submittedName>
</protein>
<dbReference type="EMBL" id="CP076661">
    <property type="protein sequence ID" value="QWU86835.1"/>
    <property type="molecule type" value="Genomic_DNA"/>
</dbReference>
<name>A0ABX8I0Y1_9ASCO</name>
<gene>
    <name evidence="2" type="ORF">CA3LBN_001053</name>
</gene>
<feature type="region of interest" description="Disordered" evidence="1">
    <location>
        <begin position="233"/>
        <end position="313"/>
    </location>
</feature>
<evidence type="ECO:0000313" key="2">
    <source>
        <dbReference type="EMBL" id="QWU86835.1"/>
    </source>
</evidence>
<feature type="compositionally biased region" description="Basic and acidic residues" evidence="1">
    <location>
        <begin position="233"/>
        <end position="246"/>
    </location>
</feature>
<reference evidence="2 3" key="1">
    <citation type="submission" date="2021-06" db="EMBL/GenBank/DDBJ databases">
        <title>Candida outbreak in Lebanon.</title>
        <authorList>
            <person name="Finianos M."/>
        </authorList>
    </citation>
    <scope>NUCLEOTIDE SEQUENCE [LARGE SCALE GENOMIC DNA]</scope>
    <source>
        <strain evidence="2">CA3LBN</strain>
    </source>
</reference>
<evidence type="ECO:0000313" key="3">
    <source>
        <dbReference type="Proteomes" id="UP000825434"/>
    </source>
</evidence>
<dbReference type="Proteomes" id="UP000825434">
    <property type="component" value="Chromosome 1"/>
</dbReference>
<organism evidence="2 3">
    <name type="scientific">Candidozyma haemuli</name>
    <dbReference type="NCBI Taxonomy" id="45357"/>
    <lineage>
        <taxon>Eukaryota</taxon>
        <taxon>Fungi</taxon>
        <taxon>Dikarya</taxon>
        <taxon>Ascomycota</taxon>
        <taxon>Saccharomycotina</taxon>
        <taxon>Pichiomycetes</taxon>
        <taxon>Metschnikowiaceae</taxon>
        <taxon>Candidozyma</taxon>
    </lineage>
</organism>